<gene>
    <name evidence="2" type="ORF">BCL74_0527</name>
</gene>
<evidence type="ECO:0000313" key="2">
    <source>
        <dbReference type="EMBL" id="RKQ72759.1"/>
    </source>
</evidence>
<name>A0A420WP14_9PROT</name>
<evidence type="ECO:0000313" key="3">
    <source>
        <dbReference type="Proteomes" id="UP000277424"/>
    </source>
</evidence>
<accession>A0A420WP14</accession>
<dbReference type="AlphaFoldDB" id="A0A420WP14"/>
<protein>
    <submittedName>
        <fullName evidence="2">Uncharacterized protein</fullName>
    </submittedName>
</protein>
<feature type="chain" id="PRO_5018965816" evidence="1">
    <location>
        <begin position="25"/>
        <end position="127"/>
    </location>
</feature>
<dbReference type="OrthoDB" id="7364030at2"/>
<dbReference type="EMBL" id="RBIG01000001">
    <property type="protein sequence ID" value="RKQ72759.1"/>
    <property type="molecule type" value="Genomic_DNA"/>
</dbReference>
<sequence length="127" mass="14051">MKSAAVFLALVLLALAASDRPAQAQTPASPGIGATGKICFLLRNRSPVTLYGRVVLQSRERFTFRLERNRQVESCLVGTTYGGNRISLVLVNFLGLPLFNCYTTTSHAIDINARQQEEGWRYTADCR</sequence>
<comment type="caution">
    <text evidence="2">The sequence shown here is derived from an EMBL/GenBank/DDBJ whole genome shotgun (WGS) entry which is preliminary data.</text>
</comment>
<organism evidence="2 3">
    <name type="scientific">Oceanibaculum indicum</name>
    <dbReference type="NCBI Taxonomy" id="526216"/>
    <lineage>
        <taxon>Bacteria</taxon>
        <taxon>Pseudomonadati</taxon>
        <taxon>Pseudomonadota</taxon>
        <taxon>Alphaproteobacteria</taxon>
        <taxon>Rhodospirillales</taxon>
        <taxon>Oceanibaculaceae</taxon>
        <taxon>Oceanibaculum</taxon>
    </lineage>
</organism>
<dbReference type="RefSeq" id="WP_121217331.1">
    <property type="nucleotide sequence ID" value="NZ_RBIG01000001.1"/>
</dbReference>
<proteinExistence type="predicted"/>
<keyword evidence="1" id="KW-0732">Signal</keyword>
<feature type="signal peptide" evidence="1">
    <location>
        <begin position="1"/>
        <end position="24"/>
    </location>
</feature>
<evidence type="ECO:0000256" key="1">
    <source>
        <dbReference type="SAM" id="SignalP"/>
    </source>
</evidence>
<reference evidence="2 3" key="1">
    <citation type="submission" date="2018-10" db="EMBL/GenBank/DDBJ databases">
        <title>Comparative analysis of microorganisms from saline springs in Andes Mountain Range, Colombia.</title>
        <authorList>
            <person name="Rubin E."/>
        </authorList>
    </citation>
    <scope>NUCLEOTIDE SEQUENCE [LARGE SCALE GENOMIC DNA]</scope>
    <source>
        <strain evidence="2 3">USBA 36</strain>
    </source>
</reference>
<dbReference type="Proteomes" id="UP000277424">
    <property type="component" value="Unassembled WGS sequence"/>
</dbReference>